<keyword evidence="2" id="KW-1185">Reference proteome</keyword>
<dbReference type="Gene3D" id="3.40.50.720">
    <property type="entry name" value="NAD(P)-binding Rossmann-like Domain"/>
    <property type="match status" value="1"/>
</dbReference>
<evidence type="ECO:0000313" key="2">
    <source>
        <dbReference type="Proteomes" id="UP000028045"/>
    </source>
</evidence>
<proteinExistence type="predicted"/>
<evidence type="ECO:0000313" key="1">
    <source>
        <dbReference type="EMBL" id="KEY65357.1"/>
    </source>
</evidence>
<organism evidence="1 2">
    <name type="scientific">Stachybotrys chartarum (strain CBS 109288 / IBT 7711)</name>
    <name type="common">Toxic black mold</name>
    <name type="synonym">Stilbospora chartarum</name>
    <dbReference type="NCBI Taxonomy" id="1280523"/>
    <lineage>
        <taxon>Eukaryota</taxon>
        <taxon>Fungi</taxon>
        <taxon>Dikarya</taxon>
        <taxon>Ascomycota</taxon>
        <taxon>Pezizomycotina</taxon>
        <taxon>Sordariomycetes</taxon>
        <taxon>Hypocreomycetidae</taxon>
        <taxon>Hypocreales</taxon>
        <taxon>Stachybotryaceae</taxon>
        <taxon>Stachybotrys</taxon>
    </lineage>
</organism>
<gene>
    <name evidence="1" type="ORF">S7711_10521</name>
</gene>
<dbReference type="HOGENOM" id="CLU_1908070_0_0_1"/>
<protein>
    <recommendedName>
        <fullName evidence="3">NmrA-like domain-containing protein</fullName>
    </recommendedName>
</protein>
<sequence>MTFTIIGCGDFYNQDREKSSTPSSTQKFQKNQYLNFPSDTISHTEIATLLEKYSGKPVKKDIISEDEIHEVVKDPSRAPEEMSNSAFPVDFWFLFKGSQGQGRFLRPPGQNHNHLFPYIVPTTFEDYFKGRFG</sequence>
<dbReference type="AlphaFoldDB" id="A0A084AJ78"/>
<dbReference type="Gene3D" id="3.90.25.10">
    <property type="entry name" value="UDP-galactose 4-epimerase, domain 1"/>
    <property type="match status" value="1"/>
</dbReference>
<dbReference type="EMBL" id="KL648706">
    <property type="protein sequence ID" value="KEY65357.1"/>
    <property type="molecule type" value="Genomic_DNA"/>
</dbReference>
<evidence type="ECO:0008006" key="3">
    <source>
        <dbReference type="Google" id="ProtNLM"/>
    </source>
</evidence>
<dbReference type="Proteomes" id="UP000028045">
    <property type="component" value="Unassembled WGS sequence"/>
</dbReference>
<reference evidence="1 2" key="1">
    <citation type="journal article" date="2014" name="BMC Genomics">
        <title>Comparative genome sequencing reveals chemotype-specific gene clusters in the toxigenic black mold Stachybotrys.</title>
        <authorList>
            <person name="Semeiks J."/>
            <person name="Borek D."/>
            <person name="Otwinowski Z."/>
            <person name="Grishin N.V."/>
        </authorList>
    </citation>
    <scope>NUCLEOTIDE SEQUENCE [LARGE SCALE GENOMIC DNA]</scope>
    <source>
        <strain evidence="2">CBS 109288 / IBT 7711</strain>
    </source>
</reference>
<name>A0A084AJ78_STACB</name>
<accession>A0A084AJ78</accession>